<organism evidence="7 8">
    <name type="scientific">Yinghuangia aomiensis</name>
    <dbReference type="NCBI Taxonomy" id="676205"/>
    <lineage>
        <taxon>Bacteria</taxon>
        <taxon>Bacillati</taxon>
        <taxon>Actinomycetota</taxon>
        <taxon>Actinomycetes</taxon>
        <taxon>Kitasatosporales</taxon>
        <taxon>Streptomycetaceae</taxon>
        <taxon>Yinghuangia</taxon>
    </lineage>
</organism>
<keyword evidence="8" id="KW-1185">Reference proteome</keyword>
<evidence type="ECO:0000256" key="1">
    <source>
        <dbReference type="ARBA" id="ARBA00023015"/>
    </source>
</evidence>
<dbReference type="Pfam" id="PF00440">
    <property type="entry name" value="TetR_N"/>
    <property type="match status" value="1"/>
</dbReference>
<dbReference type="PROSITE" id="PS50977">
    <property type="entry name" value="HTH_TETR_2"/>
    <property type="match status" value="1"/>
</dbReference>
<feature type="region of interest" description="Disordered" evidence="5">
    <location>
        <begin position="1"/>
        <end position="22"/>
    </location>
</feature>
<dbReference type="RefSeq" id="WP_345678262.1">
    <property type="nucleotide sequence ID" value="NZ_BAABHS010000020.1"/>
</dbReference>
<dbReference type="PANTHER" id="PTHR30055">
    <property type="entry name" value="HTH-TYPE TRANSCRIPTIONAL REGULATOR RUTR"/>
    <property type="match status" value="1"/>
</dbReference>
<evidence type="ECO:0000256" key="5">
    <source>
        <dbReference type="SAM" id="MobiDB-lite"/>
    </source>
</evidence>
<protein>
    <recommendedName>
        <fullName evidence="6">HTH tetR-type domain-containing protein</fullName>
    </recommendedName>
</protein>
<dbReference type="InterPro" id="IPR009057">
    <property type="entry name" value="Homeodomain-like_sf"/>
</dbReference>
<dbReference type="Gene3D" id="1.10.357.10">
    <property type="entry name" value="Tetracycline Repressor, domain 2"/>
    <property type="match status" value="1"/>
</dbReference>
<accession>A0ABP9HV03</accession>
<evidence type="ECO:0000256" key="4">
    <source>
        <dbReference type="PROSITE-ProRule" id="PRU00335"/>
    </source>
</evidence>
<dbReference type="Proteomes" id="UP001500466">
    <property type="component" value="Unassembled WGS sequence"/>
</dbReference>
<evidence type="ECO:0000259" key="6">
    <source>
        <dbReference type="PROSITE" id="PS50977"/>
    </source>
</evidence>
<evidence type="ECO:0000313" key="7">
    <source>
        <dbReference type="EMBL" id="GAA4978791.1"/>
    </source>
</evidence>
<sequence>MATETPNSDKAPKPRGRPSGRVRDAILAATAELLREQGVARFTTPEVAKRAGVAEGSIFYHFTDRIGLLQATFMAGLEPLRSMDRPEVDNTDHARALEQIAKGIEQFLDQAMPVLFAAQSDVRLHDALAAYLNEENLGPHRGITLTAAYLAREQQAGRIAADVDTESVAMLLVSSCFLRVGQHQIVGTKHTLPSRKRTIATIVGLLGTPAG</sequence>
<reference evidence="8" key="1">
    <citation type="journal article" date="2019" name="Int. J. Syst. Evol. Microbiol.">
        <title>The Global Catalogue of Microorganisms (GCM) 10K type strain sequencing project: providing services to taxonomists for standard genome sequencing and annotation.</title>
        <authorList>
            <consortium name="The Broad Institute Genomics Platform"/>
            <consortium name="The Broad Institute Genome Sequencing Center for Infectious Disease"/>
            <person name="Wu L."/>
            <person name="Ma J."/>
        </authorList>
    </citation>
    <scope>NUCLEOTIDE SEQUENCE [LARGE SCALE GENOMIC DNA]</scope>
    <source>
        <strain evidence="8">JCM 17986</strain>
    </source>
</reference>
<keyword evidence="3" id="KW-0804">Transcription</keyword>
<dbReference type="InterPro" id="IPR001647">
    <property type="entry name" value="HTH_TetR"/>
</dbReference>
<evidence type="ECO:0000313" key="8">
    <source>
        <dbReference type="Proteomes" id="UP001500466"/>
    </source>
</evidence>
<feature type="domain" description="HTH tetR-type" evidence="6">
    <location>
        <begin position="20"/>
        <end position="80"/>
    </location>
</feature>
<keyword evidence="1" id="KW-0805">Transcription regulation</keyword>
<feature type="DNA-binding region" description="H-T-H motif" evidence="4">
    <location>
        <begin position="43"/>
        <end position="62"/>
    </location>
</feature>
<comment type="caution">
    <text evidence="7">The sequence shown here is derived from an EMBL/GenBank/DDBJ whole genome shotgun (WGS) entry which is preliminary data.</text>
</comment>
<name>A0ABP9HV03_9ACTN</name>
<proteinExistence type="predicted"/>
<dbReference type="PRINTS" id="PR00455">
    <property type="entry name" value="HTHTETR"/>
</dbReference>
<dbReference type="SUPFAM" id="SSF46689">
    <property type="entry name" value="Homeodomain-like"/>
    <property type="match status" value="1"/>
</dbReference>
<evidence type="ECO:0000256" key="2">
    <source>
        <dbReference type="ARBA" id="ARBA00023125"/>
    </source>
</evidence>
<dbReference type="InterPro" id="IPR050109">
    <property type="entry name" value="HTH-type_TetR-like_transc_reg"/>
</dbReference>
<evidence type="ECO:0000256" key="3">
    <source>
        <dbReference type="ARBA" id="ARBA00023163"/>
    </source>
</evidence>
<gene>
    <name evidence="7" type="ORF">GCM10023205_53730</name>
</gene>
<keyword evidence="2 4" id="KW-0238">DNA-binding</keyword>
<dbReference type="EMBL" id="BAABHS010000020">
    <property type="protein sequence ID" value="GAA4978791.1"/>
    <property type="molecule type" value="Genomic_DNA"/>
</dbReference>
<dbReference type="PANTHER" id="PTHR30055:SF234">
    <property type="entry name" value="HTH-TYPE TRANSCRIPTIONAL REGULATOR BETI"/>
    <property type="match status" value="1"/>
</dbReference>